<sequence>MTFDISTTLSALIDGSSFPAEAASQICAAPSITSTRLPTDGKDTVEVEGFFWGLWGAIIDAAEKNSDAQGQLVKLVVELSKRGSAQPTWRIWGQEQAWKDLPLIGAAAREQFNGFDPSDSEEVERWVLRNAFLARLTEAKGLFMLYAIWSLRDALEEEASTSVAMNSGNVRAAAQWIKYAGQKIYTSTEEFPSGPQIGAPARGGPKWKGKHGFDPERWALWKREFSKLSTDKNIDELARKDALEAAERMSQIEGKA</sequence>
<gene>
    <name evidence="2" type="ORF">PLEOSDRAFT_1113427</name>
</gene>
<accession>A0A067NBK9</accession>
<dbReference type="HOGENOM" id="CLU_035263_2_0_1"/>
<dbReference type="InterPro" id="IPR053204">
    <property type="entry name" value="Oxopyrrolidines_Biosynth-assoc"/>
</dbReference>
<name>A0A067NBK9_PLEO1</name>
<dbReference type="STRING" id="1137138.A0A067NBK9"/>
<dbReference type="AlphaFoldDB" id="A0A067NBK9"/>
<evidence type="ECO:0000313" key="3">
    <source>
        <dbReference type="Proteomes" id="UP000027073"/>
    </source>
</evidence>
<dbReference type="InterPro" id="IPR022085">
    <property type="entry name" value="OpdG"/>
</dbReference>
<dbReference type="PANTHER" id="PTHR38797:SF4">
    <property type="entry name" value="NUCLEAR PORE COMPLEX PROTEIN NUP85"/>
    <property type="match status" value="1"/>
</dbReference>
<dbReference type="Proteomes" id="UP000027073">
    <property type="component" value="Unassembled WGS sequence"/>
</dbReference>
<dbReference type="PANTHER" id="PTHR38797">
    <property type="entry name" value="NUCLEAR PORE COMPLEX PROTEIN NUP85-RELATED"/>
    <property type="match status" value="1"/>
</dbReference>
<evidence type="ECO:0000256" key="1">
    <source>
        <dbReference type="SAM" id="MobiDB-lite"/>
    </source>
</evidence>
<dbReference type="VEuPathDB" id="FungiDB:PLEOSDRAFT_1113427"/>
<reference evidence="3" key="1">
    <citation type="journal article" date="2014" name="Proc. Natl. Acad. Sci. U.S.A.">
        <title>Extensive sampling of basidiomycete genomes demonstrates inadequacy of the white-rot/brown-rot paradigm for wood decay fungi.</title>
        <authorList>
            <person name="Riley R."/>
            <person name="Salamov A.A."/>
            <person name="Brown D.W."/>
            <person name="Nagy L.G."/>
            <person name="Floudas D."/>
            <person name="Held B.W."/>
            <person name="Levasseur A."/>
            <person name="Lombard V."/>
            <person name="Morin E."/>
            <person name="Otillar R."/>
            <person name="Lindquist E.A."/>
            <person name="Sun H."/>
            <person name="LaButti K.M."/>
            <person name="Schmutz J."/>
            <person name="Jabbour D."/>
            <person name="Luo H."/>
            <person name="Baker S.E."/>
            <person name="Pisabarro A.G."/>
            <person name="Walton J.D."/>
            <person name="Blanchette R.A."/>
            <person name="Henrissat B."/>
            <person name="Martin F."/>
            <person name="Cullen D."/>
            <person name="Hibbett D.S."/>
            <person name="Grigoriev I.V."/>
        </authorList>
    </citation>
    <scope>NUCLEOTIDE SEQUENCE [LARGE SCALE GENOMIC DNA]</scope>
    <source>
        <strain evidence="3">PC15</strain>
    </source>
</reference>
<protein>
    <submittedName>
        <fullName evidence="2">Uncharacterized protein</fullName>
    </submittedName>
</protein>
<organism evidence="2 3">
    <name type="scientific">Pleurotus ostreatus (strain PC15)</name>
    <name type="common">Oyster mushroom</name>
    <dbReference type="NCBI Taxonomy" id="1137138"/>
    <lineage>
        <taxon>Eukaryota</taxon>
        <taxon>Fungi</taxon>
        <taxon>Dikarya</taxon>
        <taxon>Basidiomycota</taxon>
        <taxon>Agaricomycotina</taxon>
        <taxon>Agaricomycetes</taxon>
        <taxon>Agaricomycetidae</taxon>
        <taxon>Agaricales</taxon>
        <taxon>Pleurotineae</taxon>
        <taxon>Pleurotaceae</taxon>
        <taxon>Pleurotus</taxon>
    </lineage>
</organism>
<dbReference type="OrthoDB" id="3350591at2759"/>
<dbReference type="Pfam" id="PF12311">
    <property type="entry name" value="DUF3632"/>
    <property type="match status" value="1"/>
</dbReference>
<dbReference type="InParanoid" id="A0A067NBK9"/>
<feature type="region of interest" description="Disordered" evidence="1">
    <location>
        <begin position="190"/>
        <end position="210"/>
    </location>
</feature>
<dbReference type="EMBL" id="KL198010">
    <property type="protein sequence ID" value="KDQ25408.1"/>
    <property type="molecule type" value="Genomic_DNA"/>
</dbReference>
<evidence type="ECO:0000313" key="2">
    <source>
        <dbReference type="EMBL" id="KDQ25408.1"/>
    </source>
</evidence>
<proteinExistence type="predicted"/>